<name>A0A381N4K1_9ZZZZ</name>
<dbReference type="InterPro" id="IPR011603">
    <property type="entry name" value="2oxoglutarate_DH_E1"/>
</dbReference>
<dbReference type="InterPro" id="IPR032106">
    <property type="entry name" value="2-oxogl_dehyd_N"/>
</dbReference>
<dbReference type="Gene3D" id="3.40.50.12470">
    <property type="match status" value="1"/>
</dbReference>
<proteinExistence type="predicted"/>
<feature type="domain" description="Transketolase-like pyrimidine-binding" evidence="5">
    <location>
        <begin position="586"/>
        <end position="778"/>
    </location>
</feature>
<dbReference type="Gene3D" id="3.40.50.970">
    <property type="match status" value="1"/>
</dbReference>
<accession>A0A381N4K1</accession>
<dbReference type="NCBIfam" id="NF006914">
    <property type="entry name" value="PRK09404.1"/>
    <property type="match status" value="1"/>
</dbReference>
<dbReference type="GO" id="GO:0030976">
    <property type="term" value="F:thiamine pyrophosphate binding"/>
    <property type="evidence" value="ECO:0007669"/>
    <property type="project" value="InterPro"/>
</dbReference>
<dbReference type="SUPFAM" id="SSF52518">
    <property type="entry name" value="Thiamin diphosphate-binding fold (THDP-binding)"/>
    <property type="match status" value="2"/>
</dbReference>
<dbReference type="Pfam" id="PF16870">
    <property type="entry name" value="OxoGdeHyase_C"/>
    <property type="match status" value="1"/>
</dbReference>
<protein>
    <recommendedName>
        <fullName evidence="2">oxoglutarate dehydrogenase (succinyl-transferring)</fullName>
        <ecNumber evidence="2">1.2.4.2</ecNumber>
    </recommendedName>
</protein>
<dbReference type="NCBIfam" id="NF008907">
    <property type="entry name" value="PRK12270.1"/>
    <property type="match status" value="1"/>
</dbReference>
<evidence type="ECO:0000256" key="1">
    <source>
        <dbReference type="ARBA" id="ARBA00001964"/>
    </source>
</evidence>
<dbReference type="InterPro" id="IPR001017">
    <property type="entry name" value="DH_E1"/>
</dbReference>
<dbReference type="GO" id="GO:0005829">
    <property type="term" value="C:cytosol"/>
    <property type="evidence" value="ECO:0007669"/>
    <property type="project" value="TreeGrafter"/>
</dbReference>
<keyword evidence="4" id="KW-0786">Thiamine pyrophosphate</keyword>
<dbReference type="NCBIfam" id="TIGR00239">
    <property type="entry name" value="2oxo_dh_E1"/>
    <property type="match status" value="1"/>
</dbReference>
<dbReference type="PANTHER" id="PTHR23152">
    <property type="entry name" value="2-OXOGLUTARATE DEHYDROGENASE"/>
    <property type="match status" value="1"/>
</dbReference>
<dbReference type="Pfam" id="PF00676">
    <property type="entry name" value="E1_dh"/>
    <property type="match status" value="1"/>
</dbReference>
<dbReference type="InterPro" id="IPR005475">
    <property type="entry name" value="Transketolase-like_Pyr-bd"/>
</dbReference>
<dbReference type="SMART" id="SM00861">
    <property type="entry name" value="Transket_pyr"/>
    <property type="match status" value="1"/>
</dbReference>
<evidence type="ECO:0000256" key="4">
    <source>
        <dbReference type="ARBA" id="ARBA00023052"/>
    </source>
</evidence>
<dbReference type="InterPro" id="IPR042179">
    <property type="entry name" value="KGD_C_sf"/>
</dbReference>
<dbReference type="Gene3D" id="1.10.287.1150">
    <property type="entry name" value="TPP helical domain"/>
    <property type="match status" value="1"/>
</dbReference>
<evidence type="ECO:0000313" key="6">
    <source>
        <dbReference type="EMBL" id="SUZ49512.1"/>
    </source>
</evidence>
<dbReference type="Gene3D" id="3.40.50.11610">
    <property type="entry name" value="Multifunctional 2-oxoglutarate metabolism enzyme, C-terminal domain"/>
    <property type="match status" value="1"/>
</dbReference>
<evidence type="ECO:0000256" key="2">
    <source>
        <dbReference type="ARBA" id="ARBA00012280"/>
    </source>
</evidence>
<dbReference type="GO" id="GO:0006099">
    <property type="term" value="P:tricarboxylic acid cycle"/>
    <property type="evidence" value="ECO:0007669"/>
    <property type="project" value="TreeGrafter"/>
</dbReference>
<dbReference type="InterPro" id="IPR029061">
    <property type="entry name" value="THDP-binding"/>
</dbReference>
<reference evidence="6" key="1">
    <citation type="submission" date="2018-05" db="EMBL/GenBank/DDBJ databases">
        <authorList>
            <person name="Lanie J.A."/>
            <person name="Ng W.-L."/>
            <person name="Kazmierczak K.M."/>
            <person name="Andrzejewski T.M."/>
            <person name="Davidsen T.M."/>
            <person name="Wayne K.J."/>
            <person name="Tettelin H."/>
            <person name="Glass J.I."/>
            <person name="Rusch D."/>
            <person name="Podicherti R."/>
            <person name="Tsui H.-C.T."/>
            <person name="Winkler M.E."/>
        </authorList>
    </citation>
    <scope>NUCLEOTIDE SEQUENCE</scope>
</reference>
<dbReference type="EC" id="1.2.4.2" evidence="2"/>
<comment type="cofactor">
    <cofactor evidence="1">
        <name>thiamine diphosphate</name>
        <dbReference type="ChEBI" id="CHEBI:58937"/>
    </cofactor>
</comment>
<dbReference type="InterPro" id="IPR031717">
    <property type="entry name" value="ODO-1/KGD_C"/>
</dbReference>
<dbReference type="GO" id="GO:0045252">
    <property type="term" value="C:oxoglutarate dehydrogenase complex"/>
    <property type="evidence" value="ECO:0007669"/>
    <property type="project" value="TreeGrafter"/>
</dbReference>
<organism evidence="6">
    <name type="scientific">marine metagenome</name>
    <dbReference type="NCBI Taxonomy" id="408172"/>
    <lineage>
        <taxon>unclassified sequences</taxon>
        <taxon>metagenomes</taxon>
        <taxon>ecological metagenomes</taxon>
    </lineage>
</organism>
<dbReference type="PIRSF" id="PIRSF000157">
    <property type="entry name" value="Oxoglu_dh_E1"/>
    <property type="match status" value="1"/>
</dbReference>
<dbReference type="PANTHER" id="PTHR23152:SF4">
    <property type="entry name" value="2-OXOADIPATE DEHYDROGENASE COMPLEX COMPONENT E1"/>
    <property type="match status" value="1"/>
</dbReference>
<dbReference type="CDD" id="cd02016">
    <property type="entry name" value="TPP_E1_OGDC_like"/>
    <property type="match status" value="1"/>
</dbReference>
<keyword evidence="3" id="KW-0560">Oxidoreductase</keyword>
<evidence type="ECO:0000256" key="3">
    <source>
        <dbReference type="ARBA" id="ARBA00023002"/>
    </source>
</evidence>
<dbReference type="AlphaFoldDB" id="A0A381N4K1"/>
<sequence length="923" mass="104462">MNPLSYLNNSDIGAFEGLYQQYLQDAQSVDPEWRNFFEGFEFSKADYTQSASKKTTEILAEDFAPEQFQKELAVSNLIGAYRQRGHMFAKTNPVRPRRKHDGPIDLENFGLSEADMDTEFHAGSRIGLGTATLREIHLLLEQTYCGSIGVEYKFVRTLEIIDWLEQKMESCRNTPDFSYEEKIELLRKTNEAVAFESFLHTKFVGQKRFSLEGGESIIPALDTVVEYGAELGVEEFVIGMAHRGRLNVLANVLGKTYNDIFTEFEGKAFSSDGFAGDVKYHMGYSSDKTARSGKKVHLSLTPNPSHLEAVNPVVEGISRAKIDQYHEGNVKKLVPILIHGDHSMAGQGIVYEVLQMSQLQGYGTGGTLHLVINNQVGFTADYGEGRSSTYCTDVAKTTLSPVFHVNADDIEAVVYVIKLALEFRQKFHRDVFVDILGYRRHGHNEADEPRFTQPDLYRRIAKHPRVREVYRKKLVDSGSLTEKDTKQMEDEFKLFLNNRLEESKQQETASVTSFLEGVWSGVRRAKNNDFEISPETGVAQKKFVEISEQVTDLSRNGASGSNLKFFAKIQKLYENRRKMVAEHKLLDWGMAETMAYAVLVTNGTQVRLSGQDSGRGTFAHRHAIITAEDNTKHVPLNHLSAEQAPFEVYNSFLSEYGVLGFEYGYAYAAPTSLTIWEAQFGDFANGAQIIIDQFVASSETKWHRMNGVVLLLPHGHEGQGPEHSSARIERFLTLCAGNNMQIINCTTPANIFHILLRQMAFPFRKPLVIFTPKSLLRHPKCVSPLADFLEGTRFLEVIDDDFVEAKAVRKILFCSGKVYYDLLERQQAKDVKDIAIVRLEQLYPFPEKQFQALLKRYPNARQWCWVQEEPENMGAWGFVLRTFPKTGNSLELVARDADSSPAVGFPQVHAVQQENLVQRAFEE</sequence>
<gene>
    <name evidence="6" type="ORF">METZ01_LOCUS2366</name>
</gene>
<dbReference type="GO" id="GO:0004591">
    <property type="term" value="F:oxoglutarate dehydrogenase (succinyl-transferring) activity"/>
    <property type="evidence" value="ECO:0007669"/>
    <property type="project" value="UniProtKB-EC"/>
</dbReference>
<dbReference type="EMBL" id="UINC01000121">
    <property type="protein sequence ID" value="SUZ49512.1"/>
    <property type="molecule type" value="Genomic_DNA"/>
</dbReference>
<dbReference type="Pfam" id="PF16078">
    <property type="entry name" value="2-oxogl_dehyd_N"/>
    <property type="match status" value="1"/>
</dbReference>
<dbReference type="Pfam" id="PF02779">
    <property type="entry name" value="Transket_pyr"/>
    <property type="match status" value="1"/>
</dbReference>
<evidence type="ECO:0000259" key="5">
    <source>
        <dbReference type="SMART" id="SM00861"/>
    </source>
</evidence>